<keyword evidence="3" id="KW-1185">Reference proteome</keyword>
<dbReference type="AlphaFoldDB" id="A0A2S6MYJ4"/>
<dbReference type="GO" id="GO:0005886">
    <property type="term" value="C:plasma membrane"/>
    <property type="evidence" value="ECO:0007669"/>
    <property type="project" value="InterPro"/>
</dbReference>
<dbReference type="GO" id="GO:0008556">
    <property type="term" value="F:P-type potassium transmembrane transporter activity"/>
    <property type="evidence" value="ECO:0007669"/>
    <property type="project" value="InterPro"/>
</dbReference>
<comment type="caution">
    <text evidence="2">The sequence shown here is derived from an EMBL/GenBank/DDBJ whole genome shotgun (WGS) entry which is preliminary data.</text>
</comment>
<reference evidence="2 3" key="1">
    <citation type="journal article" date="2018" name="Arch. Microbiol.">
        <title>New insights into the metabolic potential of the phototrophic purple bacterium Rhodopila globiformis DSM 161(T) from its draft genome sequence and evidence for a vanadium-dependent nitrogenase.</title>
        <authorList>
            <person name="Imhoff J.F."/>
            <person name="Rahn T."/>
            <person name="Kunzel S."/>
            <person name="Neulinger S.C."/>
        </authorList>
    </citation>
    <scope>NUCLEOTIDE SEQUENCE [LARGE SCALE GENOMIC DNA]</scope>
    <source>
        <strain evidence="2 3">DSM 16996</strain>
    </source>
</reference>
<proteinExistence type="predicted"/>
<dbReference type="Proteomes" id="UP000239089">
    <property type="component" value="Unassembled WGS sequence"/>
</dbReference>
<evidence type="ECO:0000256" key="1">
    <source>
        <dbReference type="SAM" id="Phobius"/>
    </source>
</evidence>
<keyword evidence="1" id="KW-0812">Transmembrane</keyword>
<evidence type="ECO:0000313" key="3">
    <source>
        <dbReference type="Proteomes" id="UP000239089"/>
    </source>
</evidence>
<keyword evidence="1" id="KW-1133">Transmembrane helix</keyword>
<evidence type="ECO:0000313" key="2">
    <source>
        <dbReference type="EMBL" id="PPQ27419.1"/>
    </source>
</evidence>
<dbReference type="InterPro" id="IPR011726">
    <property type="entry name" value="KdpF"/>
</dbReference>
<feature type="transmembrane region" description="Helical" evidence="1">
    <location>
        <begin position="6"/>
        <end position="23"/>
    </location>
</feature>
<accession>A0A2S6MYJ4</accession>
<dbReference type="EMBL" id="NHSJ01000124">
    <property type="protein sequence ID" value="PPQ27419.1"/>
    <property type="molecule type" value="Genomic_DNA"/>
</dbReference>
<dbReference type="Pfam" id="PF09604">
    <property type="entry name" value="Potass_KdpF"/>
    <property type="match status" value="1"/>
</dbReference>
<name>A0A2S6MYJ4_9HYPH</name>
<protein>
    <submittedName>
        <fullName evidence="2">Potassium-transporting ATPase subunit F</fullName>
    </submittedName>
</protein>
<gene>
    <name evidence="2" type="ORF">CCR94_20120</name>
</gene>
<dbReference type="NCBIfam" id="TIGR02115">
    <property type="entry name" value="potass_kdpF"/>
    <property type="match status" value="1"/>
</dbReference>
<organism evidence="2 3">
    <name type="scientific">Rhodoblastus sphagnicola</name>
    <dbReference type="NCBI Taxonomy" id="333368"/>
    <lineage>
        <taxon>Bacteria</taxon>
        <taxon>Pseudomonadati</taxon>
        <taxon>Pseudomonadota</taxon>
        <taxon>Alphaproteobacteria</taxon>
        <taxon>Hyphomicrobiales</taxon>
        <taxon>Rhodoblastaceae</taxon>
        <taxon>Rhodoblastus</taxon>
    </lineage>
</organism>
<keyword evidence="1" id="KW-0472">Membrane</keyword>
<sequence>MFEPLAGLVVALSLGAYLVITLLKPEKF</sequence>